<name>A0ABS7EJW4_9GAMM</name>
<dbReference type="Gene3D" id="2.40.50.100">
    <property type="match status" value="1"/>
</dbReference>
<dbReference type="RefSeq" id="WP_220104784.1">
    <property type="nucleotide sequence ID" value="NZ_JAHZSS010000019.1"/>
</dbReference>
<evidence type="ECO:0000313" key="4">
    <source>
        <dbReference type="EMBL" id="MBW8192158.1"/>
    </source>
</evidence>
<dbReference type="InterPro" id="IPR006143">
    <property type="entry name" value="RND_pump_MFP"/>
</dbReference>
<keyword evidence="5" id="KW-1185">Reference proteome</keyword>
<feature type="coiled-coil region" evidence="2">
    <location>
        <begin position="113"/>
        <end position="147"/>
    </location>
</feature>
<gene>
    <name evidence="4" type="ORF">K0504_14070</name>
</gene>
<dbReference type="NCBIfam" id="TIGR01730">
    <property type="entry name" value="RND_mfp"/>
    <property type="match status" value="1"/>
</dbReference>
<dbReference type="InterPro" id="IPR058647">
    <property type="entry name" value="BSH_CzcB-like"/>
</dbReference>
<dbReference type="PANTHER" id="PTHR30469:SF12">
    <property type="entry name" value="MULTIDRUG RESISTANCE PROTEIN MDTA"/>
    <property type="match status" value="1"/>
</dbReference>
<dbReference type="Proteomes" id="UP001166251">
    <property type="component" value="Unassembled WGS sequence"/>
</dbReference>
<evidence type="ECO:0000259" key="3">
    <source>
        <dbReference type="Pfam" id="PF25973"/>
    </source>
</evidence>
<sequence length="396" mass="43885">MPIRSRLLKAGLPVLILLLCLVVTFIMIQGQDAPEQEQQVRKPMLVEVISVSRQPVVYTIRSQGSVMPKFRSDLTTEVSGRVEAVSKNFVAGGFVRKGEVLVQLEQADYQTELKAAEATLYGARAALEEEKARAKVAEEDWRQYSAEEIPELGLRKPQLAKEMANLSYAHAQLDRAKRNLERTQIRAPYDAILRTKEVDVGEFLSRGTNVAELFGTDVAEVRLPITDTELAYLELGDDPSAATVLLTSNIGNKQFEWAARLARSEGIIDEQSRFIYAVIEVDDPYLRGASNAENQTLLPLKFGRFVGAEIVGTSERNMIRLPRKVVRGGDQVVVVTPENTVARRTIVVERSERDYVYVRDGLDDGERVAVTPIASLPNGSPVRVSDDTDVTEAGAE</sequence>
<protein>
    <submittedName>
        <fullName evidence="4">Efflux RND transporter periplasmic adaptor subunit</fullName>
    </submittedName>
</protein>
<dbReference type="PANTHER" id="PTHR30469">
    <property type="entry name" value="MULTIDRUG RESISTANCE PROTEIN MDTA"/>
    <property type="match status" value="1"/>
</dbReference>
<feature type="domain" description="CzcB-like barrel-sandwich hybrid" evidence="3">
    <location>
        <begin position="75"/>
        <end position="211"/>
    </location>
</feature>
<reference evidence="4" key="1">
    <citation type="submission" date="2021-07" db="EMBL/GenBank/DDBJ databases">
        <title>Neiella marina sp. nov., isolated from the intestinal content of sea cucumber Apostichopus japonicus.</title>
        <authorList>
            <person name="Bai X."/>
        </authorList>
    </citation>
    <scope>NUCLEOTIDE SEQUENCE</scope>
    <source>
        <strain evidence="4">126</strain>
    </source>
</reference>
<evidence type="ECO:0000256" key="1">
    <source>
        <dbReference type="ARBA" id="ARBA00009477"/>
    </source>
</evidence>
<evidence type="ECO:0000313" key="5">
    <source>
        <dbReference type="Proteomes" id="UP001166251"/>
    </source>
</evidence>
<evidence type="ECO:0000256" key="2">
    <source>
        <dbReference type="SAM" id="Coils"/>
    </source>
</evidence>
<keyword evidence="2" id="KW-0175">Coiled coil</keyword>
<dbReference type="Gene3D" id="1.10.287.470">
    <property type="entry name" value="Helix hairpin bin"/>
    <property type="match status" value="1"/>
</dbReference>
<dbReference type="Pfam" id="PF25973">
    <property type="entry name" value="BSH_CzcB"/>
    <property type="match status" value="1"/>
</dbReference>
<proteinExistence type="inferred from homology"/>
<dbReference type="Gene3D" id="2.40.30.170">
    <property type="match status" value="1"/>
</dbReference>
<organism evidence="4 5">
    <name type="scientific">Neiella holothuriorum</name>
    <dbReference type="NCBI Taxonomy" id="2870530"/>
    <lineage>
        <taxon>Bacteria</taxon>
        <taxon>Pseudomonadati</taxon>
        <taxon>Pseudomonadota</taxon>
        <taxon>Gammaproteobacteria</taxon>
        <taxon>Alteromonadales</taxon>
        <taxon>Echinimonadaceae</taxon>
        <taxon>Neiella</taxon>
    </lineage>
</organism>
<accession>A0ABS7EJW4</accession>
<comment type="similarity">
    <text evidence="1">Belongs to the membrane fusion protein (MFP) (TC 8.A.1) family.</text>
</comment>
<comment type="caution">
    <text evidence="4">The sequence shown here is derived from an EMBL/GenBank/DDBJ whole genome shotgun (WGS) entry which is preliminary data.</text>
</comment>
<dbReference type="Gene3D" id="2.40.420.20">
    <property type="match status" value="1"/>
</dbReference>
<dbReference type="EMBL" id="JAHZSS010000019">
    <property type="protein sequence ID" value="MBW8192158.1"/>
    <property type="molecule type" value="Genomic_DNA"/>
</dbReference>
<dbReference type="SUPFAM" id="SSF111369">
    <property type="entry name" value="HlyD-like secretion proteins"/>
    <property type="match status" value="1"/>
</dbReference>